<dbReference type="Pfam" id="PF00005">
    <property type="entry name" value="ABC_tran"/>
    <property type="match status" value="1"/>
</dbReference>
<reference evidence="11" key="1">
    <citation type="journal article" date="2006" name="PLoS Biol.">
        <title>Macronuclear genome sequence of the ciliate Tetrahymena thermophila, a model eukaryote.</title>
        <authorList>
            <person name="Eisen J.A."/>
            <person name="Coyne R.S."/>
            <person name="Wu M."/>
            <person name="Wu D."/>
            <person name="Thiagarajan M."/>
            <person name="Wortman J.R."/>
            <person name="Badger J.H."/>
            <person name="Ren Q."/>
            <person name="Amedeo P."/>
            <person name="Jones K.M."/>
            <person name="Tallon L.J."/>
            <person name="Delcher A.L."/>
            <person name="Salzberg S.L."/>
            <person name="Silva J.C."/>
            <person name="Haas B.J."/>
            <person name="Majoros W.H."/>
            <person name="Farzad M."/>
            <person name="Carlton J.M."/>
            <person name="Smith R.K. Jr."/>
            <person name="Garg J."/>
            <person name="Pearlman R.E."/>
            <person name="Karrer K.M."/>
            <person name="Sun L."/>
            <person name="Manning G."/>
            <person name="Elde N.C."/>
            <person name="Turkewitz A.P."/>
            <person name="Asai D.J."/>
            <person name="Wilkes D.E."/>
            <person name="Wang Y."/>
            <person name="Cai H."/>
            <person name="Collins K."/>
            <person name="Stewart B.A."/>
            <person name="Lee S.R."/>
            <person name="Wilamowska K."/>
            <person name="Weinberg Z."/>
            <person name="Ruzzo W.L."/>
            <person name="Wloga D."/>
            <person name="Gaertig J."/>
            <person name="Frankel J."/>
            <person name="Tsao C.-C."/>
            <person name="Gorovsky M.A."/>
            <person name="Keeling P.J."/>
            <person name="Waller R.F."/>
            <person name="Patron N.J."/>
            <person name="Cherry J.M."/>
            <person name="Stover N.A."/>
            <person name="Krieger C.J."/>
            <person name="del Toro C."/>
            <person name="Ryder H.F."/>
            <person name="Williamson S.C."/>
            <person name="Barbeau R.A."/>
            <person name="Hamilton E.P."/>
            <person name="Orias E."/>
        </authorList>
    </citation>
    <scope>NUCLEOTIDE SEQUENCE [LARGE SCALE GENOMIC DNA]</scope>
    <source>
        <strain evidence="11">SB210</strain>
    </source>
</reference>
<evidence type="ECO:0000256" key="6">
    <source>
        <dbReference type="ARBA" id="ARBA00022989"/>
    </source>
</evidence>
<evidence type="ECO:0000256" key="4">
    <source>
        <dbReference type="ARBA" id="ARBA00022741"/>
    </source>
</evidence>
<dbReference type="InParanoid" id="I7MH30"/>
<dbReference type="InterPro" id="IPR027417">
    <property type="entry name" value="P-loop_NTPase"/>
</dbReference>
<dbReference type="SMART" id="SM00382">
    <property type="entry name" value="AAA"/>
    <property type="match status" value="1"/>
</dbReference>
<gene>
    <name evidence="10" type="ORF">TTHERM_00541510</name>
</gene>
<dbReference type="AlphaFoldDB" id="I7MH30"/>
<dbReference type="PANTHER" id="PTHR43394">
    <property type="entry name" value="ATP-DEPENDENT PERMEASE MDL1, MITOCHONDRIAL"/>
    <property type="match status" value="1"/>
</dbReference>
<dbReference type="GO" id="GO:0016887">
    <property type="term" value="F:ATP hydrolysis activity"/>
    <property type="evidence" value="ECO:0007669"/>
    <property type="project" value="InterPro"/>
</dbReference>
<name>I7MH30_TETTS</name>
<dbReference type="STRING" id="312017.I7MH30"/>
<dbReference type="eggNOG" id="KOG0055">
    <property type="taxonomic scope" value="Eukaryota"/>
</dbReference>
<dbReference type="SUPFAM" id="SSF52540">
    <property type="entry name" value="P-loop containing nucleoside triphosphate hydrolases"/>
    <property type="match status" value="1"/>
</dbReference>
<dbReference type="InterPro" id="IPR003593">
    <property type="entry name" value="AAA+_ATPase"/>
</dbReference>
<dbReference type="FunFam" id="3.40.50.300:FF:000967">
    <property type="entry name" value="ABC multidrug transporter mdr4"/>
    <property type="match status" value="1"/>
</dbReference>
<evidence type="ECO:0000259" key="9">
    <source>
        <dbReference type="PROSITE" id="PS50893"/>
    </source>
</evidence>
<organism evidence="10 11">
    <name type="scientific">Tetrahymena thermophila (strain SB210)</name>
    <dbReference type="NCBI Taxonomy" id="312017"/>
    <lineage>
        <taxon>Eukaryota</taxon>
        <taxon>Sar</taxon>
        <taxon>Alveolata</taxon>
        <taxon>Ciliophora</taxon>
        <taxon>Intramacronucleata</taxon>
        <taxon>Oligohymenophorea</taxon>
        <taxon>Hymenostomatida</taxon>
        <taxon>Tetrahymenina</taxon>
        <taxon>Tetrahymenidae</taxon>
        <taxon>Tetrahymena</taxon>
    </lineage>
</organism>
<feature type="domain" description="ABC transporter" evidence="9">
    <location>
        <begin position="165"/>
        <end position="412"/>
    </location>
</feature>
<dbReference type="OrthoDB" id="6500128at2759"/>
<keyword evidence="3 8" id="KW-0812">Transmembrane</keyword>
<dbReference type="GeneID" id="7835841"/>
<dbReference type="Proteomes" id="UP000009168">
    <property type="component" value="Unassembled WGS sequence"/>
</dbReference>
<dbReference type="Gene3D" id="3.40.50.300">
    <property type="entry name" value="P-loop containing nucleotide triphosphate hydrolases"/>
    <property type="match status" value="1"/>
</dbReference>
<dbReference type="RefSeq" id="XP_976604.2">
    <property type="nucleotide sequence ID" value="XM_971511.2"/>
</dbReference>
<dbReference type="GO" id="GO:0090374">
    <property type="term" value="P:oligopeptide export from mitochondrion"/>
    <property type="evidence" value="ECO:0007669"/>
    <property type="project" value="TreeGrafter"/>
</dbReference>
<dbReference type="PROSITE" id="PS50893">
    <property type="entry name" value="ABC_TRANSPORTER_2"/>
    <property type="match status" value="1"/>
</dbReference>
<dbReference type="GO" id="GO:0005524">
    <property type="term" value="F:ATP binding"/>
    <property type="evidence" value="ECO:0007669"/>
    <property type="project" value="UniProtKB-KW"/>
</dbReference>
<keyword evidence="7 8" id="KW-0472">Membrane</keyword>
<dbReference type="GO" id="GO:0005743">
    <property type="term" value="C:mitochondrial inner membrane"/>
    <property type="evidence" value="ECO:0007669"/>
    <property type="project" value="TreeGrafter"/>
</dbReference>
<proteinExistence type="predicted"/>
<dbReference type="InterPro" id="IPR003439">
    <property type="entry name" value="ABC_transporter-like_ATP-bd"/>
</dbReference>
<keyword evidence="6 8" id="KW-1133">Transmembrane helix</keyword>
<dbReference type="PROSITE" id="PS00211">
    <property type="entry name" value="ABC_TRANSPORTER_1"/>
    <property type="match status" value="1"/>
</dbReference>
<protein>
    <submittedName>
        <fullName evidence="10">Phosphate transport system ABC domain protein</fullName>
    </submittedName>
</protein>
<sequence length="424" mass="48777">MDDINQKQEDRNKTYYFYQQFNYVLESQFTFIQGIIIIIQVLSLKIEMPNQSLDISQSLTQIIAYSWYLNYYTDKIVKLIKKSKDFENTNYRSLGKLIKLLNTQPKIDQDIYNSTGETDLLKGEISFENVYFKYPKTRDILSKMNQNCNEIKLNNTDKSRQVIQTDVKDFSQNLALQKQQSERDYALKDISFNIKQGQFVSFVGMSGSGKSTIVKILQRFYDADSGTILMDNKNVKDIPISKLRRSIGIVSQEPILFDNDIEYNITYGLQTMEYSQEDLQHICDASGVSEFVFDKERFPQGLKTLIGTKGVKLSGGQKQRVAIARALMKKPTILILDEATSSLDSESESEVQKYINQLACNKEITIIVVAHRLSTIIKSDIIFVMENGQIKEMGKHSQLIEKNGGIYQNLFNLQVNFQKNTQIL</sequence>
<dbReference type="FunCoup" id="I7MH30">
    <property type="interactions" value="55"/>
</dbReference>
<evidence type="ECO:0000313" key="11">
    <source>
        <dbReference type="Proteomes" id="UP000009168"/>
    </source>
</evidence>
<dbReference type="PANTHER" id="PTHR43394:SF1">
    <property type="entry name" value="ATP-BINDING CASSETTE SUB-FAMILY B MEMBER 10, MITOCHONDRIAL"/>
    <property type="match status" value="1"/>
</dbReference>
<evidence type="ECO:0000256" key="8">
    <source>
        <dbReference type="SAM" id="Phobius"/>
    </source>
</evidence>
<dbReference type="KEGG" id="tet:TTHERM_00541510"/>
<dbReference type="InterPro" id="IPR039421">
    <property type="entry name" value="Type_1_exporter"/>
</dbReference>
<dbReference type="InterPro" id="IPR017871">
    <property type="entry name" value="ABC_transporter-like_CS"/>
</dbReference>
<keyword evidence="5" id="KW-0067">ATP-binding</keyword>
<evidence type="ECO:0000256" key="2">
    <source>
        <dbReference type="ARBA" id="ARBA00022448"/>
    </source>
</evidence>
<dbReference type="GO" id="GO:0015421">
    <property type="term" value="F:ABC-type oligopeptide transporter activity"/>
    <property type="evidence" value="ECO:0007669"/>
    <property type="project" value="TreeGrafter"/>
</dbReference>
<keyword evidence="4" id="KW-0547">Nucleotide-binding</keyword>
<evidence type="ECO:0000256" key="1">
    <source>
        <dbReference type="ARBA" id="ARBA00004141"/>
    </source>
</evidence>
<keyword evidence="2" id="KW-0813">Transport</keyword>
<evidence type="ECO:0000313" key="10">
    <source>
        <dbReference type="EMBL" id="EAR86009.2"/>
    </source>
</evidence>
<dbReference type="EMBL" id="GG662864">
    <property type="protein sequence ID" value="EAR86009.2"/>
    <property type="molecule type" value="Genomic_DNA"/>
</dbReference>
<evidence type="ECO:0000256" key="7">
    <source>
        <dbReference type="ARBA" id="ARBA00023136"/>
    </source>
</evidence>
<comment type="subcellular location">
    <subcellularLocation>
        <location evidence="1">Membrane</location>
        <topology evidence="1">Multi-pass membrane protein</topology>
    </subcellularLocation>
</comment>
<evidence type="ECO:0000256" key="5">
    <source>
        <dbReference type="ARBA" id="ARBA00022840"/>
    </source>
</evidence>
<evidence type="ECO:0000256" key="3">
    <source>
        <dbReference type="ARBA" id="ARBA00022692"/>
    </source>
</evidence>
<feature type="transmembrane region" description="Helical" evidence="8">
    <location>
        <begin position="21"/>
        <end position="42"/>
    </location>
</feature>
<keyword evidence="11" id="KW-1185">Reference proteome</keyword>
<accession>I7MH30</accession>